<comment type="caution">
    <text evidence="1">The sequence shown here is derived from an EMBL/GenBank/DDBJ whole genome shotgun (WGS) entry which is preliminary data.</text>
</comment>
<keyword evidence="2" id="KW-1185">Reference proteome</keyword>
<reference evidence="1" key="1">
    <citation type="submission" date="2021-06" db="EMBL/GenBank/DDBJ databases">
        <authorList>
            <person name="Kallberg Y."/>
            <person name="Tangrot J."/>
            <person name="Rosling A."/>
        </authorList>
    </citation>
    <scope>NUCLEOTIDE SEQUENCE</scope>
    <source>
        <strain evidence="1">MA453B</strain>
    </source>
</reference>
<accession>A0A9N9JPQ8</accession>
<dbReference type="EMBL" id="CAJVPY010027059">
    <property type="protein sequence ID" value="CAG8790641.1"/>
    <property type="molecule type" value="Genomic_DNA"/>
</dbReference>
<name>A0A9N9JPQ8_9GLOM</name>
<gene>
    <name evidence="1" type="ORF">DERYTH_LOCUS21355</name>
</gene>
<organism evidence="1 2">
    <name type="scientific">Dentiscutata erythropus</name>
    <dbReference type="NCBI Taxonomy" id="1348616"/>
    <lineage>
        <taxon>Eukaryota</taxon>
        <taxon>Fungi</taxon>
        <taxon>Fungi incertae sedis</taxon>
        <taxon>Mucoromycota</taxon>
        <taxon>Glomeromycotina</taxon>
        <taxon>Glomeromycetes</taxon>
        <taxon>Diversisporales</taxon>
        <taxon>Gigasporaceae</taxon>
        <taxon>Dentiscutata</taxon>
    </lineage>
</organism>
<proteinExistence type="predicted"/>
<protein>
    <submittedName>
        <fullName evidence="1">26419_t:CDS:1</fullName>
    </submittedName>
</protein>
<dbReference type="Proteomes" id="UP000789405">
    <property type="component" value="Unassembled WGS sequence"/>
</dbReference>
<feature type="non-terminal residue" evidence="1">
    <location>
        <position position="1"/>
    </location>
</feature>
<sequence length="134" mass="15864">QKSAKIDYSKEMIKLCHNNKTQVVKKALIDYPKYAEMDGIKAKSTHHITLTDYHESYYEKITPKLINDYLNKPKDADNDEDKTWYPYSDKISKNWFGSNNGKFVTTIEEVEFKAGEKIKYPNKDERVQIKRKTY</sequence>
<evidence type="ECO:0000313" key="2">
    <source>
        <dbReference type="Proteomes" id="UP000789405"/>
    </source>
</evidence>
<evidence type="ECO:0000313" key="1">
    <source>
        <dbReference type="EMBL" id="CAG8790641.1"/>
    </source>
</evidence>
<dbReference type="AlphaFoldDB" id="A0A9N9JPQ8"/>